<protein>
    <submittedName>
        <fullName evidence="1">Uncharacterized protein</fullName>
    </submittedName>
</protein>
<organism evidence="1 2">
    <name type="scientific">Anas platyrhynchos</name>
    <name type="common">Mallard</name>
    <name type="synonym">Anas boschas</name>
    <dbReference type="NCBI Taxonomy" id="8839"/>
    <lineage>
        <taxon>Eukaryota</taxon>
        <taxon>Metazoa</taxon>
        <taxon>Chordata</taxon>
        <taxon>Craniata</taxon>
        <taxon>Vertebrata</taxon>
        <taxon>Euteleostomi</taxon>
        <taxon>Archelosauria</taxon>
        <taxon>Archosauria</taxon>
        <taxon>Dinosauria</taxon>
        <taxon>Saurischia</taxon>
        <taxon>Theropoda</taxon>
        <taxon>Coelurosauria</taxon>
        <taxon>Aves</taxon>
        <taxon>Neognathae</taxon>
        <taxon>Galloanserae</taxon>
        <taxon>Anseriformes</taxon>
        <taxon>Anatidae</taxon>
        <taxon>Anatinae</taxon>
        <taxon>Anas</taxon>
    </lineage>
</organism>
<keyword evidence="2" id="KW-1185">Reference proteome</keyword>
<reference evidence="2" key="1">
    <citation type="journal article" date="2013" name="Nat. Genet.">
        <title>The duck genome and transcriptome provide insight into an avian influenza virus reservoir species.</title>
        <authorList>
            <person name="Huang Y."/>
            <person name="Li Y."/>
            <person name="Burt D.W."/>
            <person name="Chen H."/>
            <person name="Zhang Y."/>
            <person name="Qian W."/>
            <person name="Kim H."/>
            <person name="Gan S."/>
            <person name="Zhao Y."/>
            <person name="Li J."/>
            <person name="Yi K."/>
            <person name="Feng H."/>
            <person name="Zhu P."/>
            <person name="Li B."/>
            <person name="Liu Q."/>
            <person name="Fairley S."/>
            <person name="Magor K.E."/>
            <person name="Du Z."/>
            <person name="Hu X."/>
            <person name="Goodman L."/>
            <person name="Tafer H."/>
            <person name="Vignal A."/>
            <person name="Lee T."/>
            <person name="Kim K.W."/>
            <person name="Sheng Z."/>
            <person name="An Y."/>
            <person name="Searle S."/>
            <person name="Herrero J."/>
            <person name="Groenen M.A."/>
            <person name="Crooijmans R.P."/>
            <person name="Faraut T."/>
            <person name="Cai Q."/>
            <person name="Webster R.G."/>
            <person name="Aldridge J.R."/>
            <person name="Warren W.C."/>
            <person name="Bartschat S."/>
            <person name="Kehr S."/>
            <person name="Marz M."/>
            <person name="Stadler P.F."/>
            <person name="Smith J."/>
            <person name="Kraus R.H."/>
            <person name="Zhao Y."/>
            <person name="Ren L."/>
            <person name="Fei J."/>
            <person name="Morisson M."/>
            <person name="Kaiser P."/>
            <person name="Griffin D.K."/>
            <person name="Rao M."/>
            <person name="Pitel F."/>
            <person name="Wang J."/>
            <person name="Li N."/>
        </authorList>
    </citation>
    <scope>NUCLEOTIDE SEQUENCE [LARGE SCALE GENOMIC DNA]</scope>
</reference>
<gene>
    <name evidence="1" type="ORF">Anapl_14281</name>
</gene>
<accession>R0KC48</accession>
<dbReference type="Proteomes" id="UP000296049">
    <property type="component" value="Unassembled WGS sequence"/>
</dbReference>
<dbReference type="AlphaFoldDB" id="R0KC48"/>
<evidence type="ECO:0000313" key="1">
    <source>
        <dbReference type="EMBL" id="EOB07911.1"/>
    </source>
</evidence>
<sequence>MVSDVQKSVRVYRPVYVMCRTSVTLTNIGVERTLDPTGDMQHLVRSVPSTRGFGTEKRSKKPIFQGLKLPVSINGDTEFISPFVSRTFELIAFLSSNFKVSVAVAFLQRRDNLICFDGNAISYSVSANLFDKTGDLRVGKITTKKEELVCPEVIHYTRTDEKDVQDEQVSLFLSVEGA</sequence>
<evidence type="ECO:0000313" key="2">
    <source>
        <dbReference type="Proteomes" id="UP000296049"/>
    </source>
</evidence>
<dbReference type="EMBL" id="KB742484">
    <property type="protein sequence ID" value="EOB07911.1"/>
    <property type="molecule type" value="Genomic_DNA"/>
</dbReference>
<proteinExistence type="predicted"/>
<name>R0KC48_ANAPL</name>